<dbReference type="AlphaFoldDB" id="A0AAV5A6N1"/>
<gene>
    <name evidence="4" type="ORF">Clacol_001773</name>
</gene>
<dbReference type="Pfam" id="PF01535">
    <property type="entry name" value="PPR"/>
    <property type="match status" value="1"/>
</dbReference>
<dbReference type="InterPro" id="IPR002885">
    <property type="entry name" value="PPR_rpt"/>
</dbReference>
<dbReference type="EMBL" id="BPWL01000002">
    <property type="protein sequence ID" value="GJJ07570.1"/>
    <property type="molecule type" value="Genomic_DNA"/>
</dbReference>
<keyword evidence="1" id="KW-0677">Repeat</keyword>
<organism evidence="4 5">
    <name type="scientific">Clathrus columnatus</name>
    <dbReference type="NCBI Taxonomy" id="1419009"/>
    <lineage>
        <taxon>Eukaryota</taxon>
        <taxon>Fungi</taxon>
        <taxon>Dikarya</taxon>
        <taxon>Basidiomycota</taxon>
        <taxon>Agaricomycotina</taxon>
        <taxon>Agaricomycetes</taxon>
        <taxon>Phallomycetidae</taxon>
        <taxon>Phallales</taxon>
        <taxon>Clathraceae</taxon>
        <taxon>Clathrus</taxon>
    </lineage>
</organism>
<accession>A0AAV5A6N1</accession>
<feature type="region of interest" description="Disordered" evidence="3">
    <location>
        <begin position="69"/>
        <end position="105"/>
    </location>
</feature>
<name>A0AAV5A6N1_9AGAM</name>
<sequence>MLFNFPEPTFLNSIHSPHKYSVERVTPEKTQWKKSIIDDLDLPNKQSMRIPPLQRLKLSKLSQKLIPDEASDPFSPLPIPPDADELQSDDTPLDEAFTDNSEDMQDLPDVELEQPDVHPSDERTHLLRKIKVGASFEDSWDAYSRLIDLQKSSQEDGPHIPHHYLHFLASRLAKMDVGGRRHFFRLLSVLTCLRTSGGTIFDWEWNSLIYRSARIYRKTTVEDYRVALGILKDMVNSASISEKELRDSSGLSSNDVLPDELDNTIARPDIVTYTILLGIASRTGNSSAVQHALSMLDASRLPWVPKTHSAMLTYYMHTSQFDAFPRVLAAFLPGDLDIMIITRIMWAYAYKGRIRIAMQVYDFLRGNIPPEDKRHFEETPQGSFGWDSKETFSPDGTVCNPILSIPGFIDHATMTPNGITYTMMIQALCYNGDLIGALTIFRDMLSTIRTSDRPAHIREFYKPRPSIYRSFFLGFARHAGGVRTSLSRSLMVRDYEMDTMPLPEFAARLTATPRDAMTITSPGNFRVDSPWSLENLEIILENLLDLDLETAAAEEEKSAAVRLSDRTIYWIMVSFAKTTNNDWYKLYTVWTRLDKKFDFSQYRLSKRLRDMRDYLIGRFEPADNIDGVERN</sequence>
<feature type="repeat" description="PPR" evidence="2">
    <location>
        <begin position="417"/>
        <end position="447"/>
    </location>
</feature>
<protein>
    <recommendedName>
        <fullName evidence="6">Pentatricopeptide repeat-containing protein</fullName>
    </recommendedName>
</protein>
<evidence type="ECO:0008006" key="6">
    <source>
        <dbReference type="Google" id="ProtNLM"/>
    </source>
</evidence>
<dbReference type="NCBIfam" id="TIGR00756">
    <property type="entry name" value="PPR"/>
    <property type="match status" value="1"/>
</dbReference>
<evidence type="ECO:0000256" key="2">
    <source>
        <dbReference type="PROSITE-ProRule" id="PRU00708"/>
    </source>
</evidence>
<dbReference type="Gene3D" id="1.25.40.10">
    <property type="entry name" value="Tetratricopeptide repeat domain"/>
    <property type="match status" value="1"/>
</dbReference>
<evidence type="ECO:0000313" key="4">
    <source>
        <dbReference type="EMBL" id="GJJ07570.1"/>
    </source>
</evidence>
<dbReference type="PANTHER" id="PTHR47932:SF44">
    <property type="entry name" value="MIOREX COMPLEX COMPONENT 1"/>
    <property type="match status" value="1"/>
</dbReference>
<evidence type="ECO:0000256" key="3">
    <source>
        <dbReference type="SAM" id="MobiDB-lite"/>
    </source>
</evidence>
<reference evidence="4" key="1">
    <citation type="submission" date="2021-10" db="EMBL/GenBank/DDBJ databases">
        <title>De novo Genome Assembly of Clathrus columnatus (Basidiomycota, Fungi) Using Illumina and Nanopore Sequence Data.</title>
        <authorList>
            <person name="Ogiso-Tanaka E."/>
            <person name="Itagaki H."/>
            <person name="Hosoya T."/>
            <person name="Hosaka K."/>
        </authorList>
    </citation>
    <scope>NUCLEOTIDE SEQUENCE</scope>
    <source>
        <strain evidence="4">MO-923</strain>
    </source>
</reference>
<dbReference type="Proteomes" id="UP001050691">
    <property type="component" value="Unassembled WGS sequence"/>
</dbReference>
<dbReference type="PROSITE" id="PS51375">
    <property type="entry name" value="PPR"/>
    <property type="match status" value="1"/>
</dbReference>
<dbReference type="InterPro" id="IPR011990">
    <property type="entry name" value="TPR-like_helical_dom_sf"/>
</dbReference>
<comment type="caution">
    <text evidence="4">The sequence shown here is derived from an EMBL/GenBank/DDBJ whole genome shotgun (WGS) entry which is preliminary data.</text>
</comment>
<evidence type="ECO:0000256" key="1">
    <source>
        <dbReference type="ARBA" id="ARBA00022737"/>
    </source>
</evidence>
<evidence type="ECO:0000313" key="5">
    <source>
        <dbReference type="Proteomes" id="UP001050691"/>
    </source>
</evidence>
<dbReference type="PANTHER" id="PTHR47932">
    <property type="entry name" value="ATPASE EXPRESSION PROTEIN 3"/>
    <property type="match status" value="1"/>
</dbReference>
<proteinExistence type="predicted"/>
<feature type="compositionally biased region" description="Acidic residues" evidence="3">
    <location>
        <begin position="82"/>
        <end position="105"/>
    </location>
</feature>
<keyword evidence="5" id="KW-1185">Reference proteome</keyword>